<gene>
    <name evidence="2" type="ORF">PHMEG_00034420</name>
</gene>
<keyword evidence="3" id="KW-1185">Reference proteome</keyword>
<dbReference type="AlphaFoldDB" id="A0A225UTP7"/>
<reference evidence="3" key="1">
    <citation type="submission" date="2017-03" db="EMBL/GenBank/DDBJ databases">
        <title>Phytopthora megakarya and P. palmivora, two closely related causual agents of cacao black pod achieved similar genome size and gene model numbers by different mechanisms.</title>
        <authorList>
            <person name="Ali S."/>
            <person name="Shao J."/>
            <person name="Larry D.J."/>
            <person name="Kronmiller B."/>
            <person name="Shen D."/>
            <person name="Strem M.D."/>
            <person name="Melnick R.L."/>
            <person name="Guiltinan M.J."/>
            <person name="Tyler B.M."/>
            <person name="Meinhardt L.W."/>
            <person name="Bailey B.A."/>
        </authorList>
    </citation>
    <scope>NUCLEOTIDE SEQUENCE [LARGE SCALE GENOMIC DNA]</scope>
    <source>
        <strain evidence="3">zdho120</strain>
    </source>
</reference>
<proteinExistence type="predicted"/>
<comment type="caution">
    <text evidence="2">The sequence shown here is derived from an EMBL/GenBank/DDBJ whole genome shotgun (WGS) entry which is preliminary data.</text>
</comment>
<dbReference type="Proteomes" id="UP000198211">
    <property type="component" value="Unassembled WGS sequence"/>
</dbReference>
<feature type="compositionally biased region" description="Low complexity" evidence="1">
    <location>
        <begin position="69"/>
        <end position="80"/>
    </location>
</feature>
<feature type="compositionally biased region" description="Basic and acidic residues" evidence="1">
    <location>
        <begin position="171"/>
        <end position="192"/>
    </location>
</feature>
<feature type="non-terminal residue" evidence="2">
    <location>
        <position position="1"/>
    </location>
</feature>
<evidence type="ECO:0000313" key="3">
    <source>
        <dbReference type="Proteomes" id="UP000198211"/>
    </source>
</evidence>
<dbReference type="EMBL" id="NBNE01012797">
    <property type="protein sequence ID" value="OWY95549.1"/>
    <property type="molecule type" value="Genomic_DNA"/>
</dbReference>
<feature type="compositionally biased region" description="Low complexity" evidence="1">
    <location>
        <begin position="41"/>
        <end position="51"/>
    </location>
</feature>
<name>A0A225UTP7_9STRA</name>
<sequence length="268" mass="29373">LLFPFQFLYPGVVQGLQVEVVLGLAKPALVRRLQSLRLRAPGPALSPHSGGSAPGPTPSSSGTPGSGDSGASLSGAAESGETPVPPPSPLSVPGRYSTPQGNPAKTPKHIRFDDLPDDEDDVLESLPQEAPQDDYEMGSGMLGLTTTRKRTSGTRPDGQRQVRPRVYTPQTDHKGLFYRDMDDDAEPPRSDEDLSTQLPADAELSDTAADIMVRASLRRDILCEIIRRLLWPWSLDEVDWLRQFPEEYFERAYKCAEDSDWVIGVEHP</sequence>
<evidence type="ECO:0000313" key="2">
    <source>
        <dbReference type="EMBL" id="OWY95549.1"/>
    </source>
</evidence>
<accession>A0A225UTP7</accession>
<organism evidence="2 3">
    <name type="scientific">Phytophthora megakarya</name>
    <dbReference type="NCBI Taxonomy" id="4795"/>
    <lineage>
        <taxon>Eukaryota</taxon>
        <taxon>Sar</taxon>
        <taxon>Stramenopiles</taxon>
        <taxon>Oomycota</taxon>
        <taxon>Peronosporomycetes</taxon>
        <taxon>Peronosporales</taxon>
        <taxon>Peronosporaceae</taxon>
        <taxon>Phytophthora</taxon>
    </lineage>
</organism>
<feature type="region of interest" description="Disordered" evidence="1">
    <location>
        <begin position="41"/>
        <end position="198"/>
    </location>
</feature>
<protein>
    <submittedName>
        <fullName evidence="2">Uncharacterized protein</fullName>
    </submittedName>
</protein>
<evidence type="ECO:0000256" key="1">
    <source>
        <dbReference type="SAM" id="MobiDB-lite"/>
    </source>
</evidence>